<keyword evidence="2" id="KW-0732">Signal</keyword>
<dbReference type="InterPro" id="IPR031325">
    <property type="entry name" value="RHS_repeat"/>
</dbReference>
<keyword evidence="1" id="KW-0677">Repeat</keyword>
<feature type="domain" description="Teneurin-like YD-shell" evidence="3">
    <location>
        <begin position="291"/>
        <end position="422"/>
    </location>
</feature>
<evidence type="ECO:0000256" key="2">
    <source>
        <dbReference type="SAM" id="SignalP"/>
    </source>
</evidence>
<feature type="signal peptide" evidence="2">
    <location>
        <begin position="1"/>
        <end position="23"/>
    </location>
</feature>
<dbReference type="Pfam" id="PF05593">
    <property type="entry name" value="RHS_repeat"/>
    <property type="match status" value="3"/>
</dbReference>
<keyword evidence="5" id="KW-1185">Reference proteome</keyword>
<evidence type="ECO:0000259" key="3">
    <source>
        <dbReference type="Pfam" id="PF25023"/>
    </source>
</evidence>
<dbReference type="InterPro" id="IPR050708">
    <property type="entry name" value="T6SS_VgrG/RHS"/>
</dbReference>
<evidence type="ECO:0000256" key="1">
    <source>
        <dbReference type="ARBA" id="ARBA00022737"/>
    </source>
</evidence>
<dbReference type="Gene3D" id="2.180.10.10">
    <property type="entry name" value="RHS repeat-associated core"/>
    <property type="match status" value="3"/>
</dbReference>
<name>A0ABR6ZN63_9BURK</name>
<accession>A0ABR6ZN63</accession>
<dbReference type="InterPro" id="IPR056823">
    <property type="entry name" value="TEN-like_YD-shell"/>
</dbReference>
<organism evidence="4 5">
    <name type="scientific">Undibacterium hunanense</name>
    <dbReference type="NCBI Taxonomy" id="2762292"/>
    <lineage>
        <taxon>Bacteria</taxon>
        <taxon>Pseudomonadati</taxon>
        <taxon>Pseudomonadota</taxon>
        <taxon>Betaproteobacteria</taxon>
        <taxon>Burkholderiales</taxon>
        <taxon>Oxalobacteraceae</taxon>
        <taxon>Undibacterium</taxon>
    </lineage>
</organism>
<dbReference type="Pfam" id="PF25023">
    <property type="entry name" value="TEN_YD-shell"/>
    <property type="match status" value="1"/>
</dbReference>
<dbReference type="RefSeq" id="WP_186946543.1">
    <property type="nucleotide sequence ID" value="NZ_JACOGF010000003.1"/>
</dbReference>
<dbReference type="Proteomes" id="UP000650424">
    <property type="component" value="Unassembled WGS sequence"/>
</dbReference>
<dbReference type="PANTHER" id="PTHR32305">
    <property type="match status" value="1"/>
</dbReference>
<proteinExistence type="predicted"/>
<protein>
    <submittedName>
        <fullName evidence="4">RHS repeat protein</fullName>
    </submittedName>
</protein>
<dbReference type="InterPro" id="IPR006530">
    <property type="entry name" value="YD"/>
</dbReference>
<reference evidence="4 5" key="1">
    <citation type="submission" date="2020-08" db="EMBL/GenBank/DDBJ databases">
        <title>Novel species isolated from subtropical streams in China.</title>
        <authorList>
            <person name="Lu H."/>
        </authorList>
    </citation>
    <scope>NUCLEOTIDE SEQUENCE [LARGE SCALE GENOMIC DNA]</scope>
    <source>
        <strain evidence="4 5">CY18W</strain>
    </source>
</reference>
<evidence type="ECO:0000313" key="5">
    <source>
        <dbReference type="Proteomes" id="UP000650424"/>
    </source>
</evidence>
<sequence length="469" mass="51333">MKHLFKPSLLTLALASLAGVSHAQSAVYQYEYDQMGNVTKVTNALNAATVQSYDPLSRVQTQTDPNNKVTSYTYDGQNRLIKVTDARNLSTLYSIDGLGNQLSLTSPDTGVTATTVDAAGNILTRTDAKGQTTRYTYDVLNRITSISYQDGSSTTYTYDQGNYAKGRLSQISYQNGSIAYTYNGRGQILTDTRLINNVTNVTRYQYDNTGRLSSLTYPNGRQISYTRDSLGRVTQIDTSKGGITTTILSQATYQPFGGIQSYRNSAGQNYTRTYDNDQRVASYVLNNAVQAITYDAANRITSINEVNNPNRQIGYGFDNLDRLTSYQTPQVSQSFTYDAVGNRSTKTTGTANTSYTYASTSNRLTQVTDSQNTAIAMDPNGSITNNGAAQFNYDSRGRMMSATTSIGNVQYVVNALGQRVQKNAPANGSNPATSTVYHYDLGGKIISERTGQNDVDYIYLDNIPVAVIQ</sequence>
<feature type="chain" id="PRO_5045400012" evidence="2">
    <location>
        <begin position="24"/>
        <end position="469"/>
    </location>
</feature>
<gene>
    <name evidence="4" type="ORF">H8L32_07495</name>
</gene>
<evidence type="ECO:0000313" key="4">
    <source>
        <dbReference type="EMBL" id="MBC3917314.1"/>
    </source>
</evidence>
<dbReference type="PANTHER" id="PTHR32305:SF15">
    <property type="entry name" value="PROTEIN RHSA-RELATED"/>
    <property type="match status" value="1"/>
</dbReference>
<dbReference type="EMBL" id="JACOGF010000003">
    <property type="protein sequence ID" value="MBC3917314.1"/>
    <property type="molecule type" value="Genomic_DNA"/>
</dbReference>
<comment type="caution">
    <text evidence="4">The sequence shown here is derived from an EMBL/GenBank/DDBJ whole genome shotgun (WGS) entry which is preliminary data.</text>
</comment>
<dbReference type="NCBIfam" id="TIGR01643">
    <property type="entry name" value="YD_repeat_2x"/>
    <property type="match status" value="3"/>
</dbReference>